<comment type="caution">
    <text evidence="6">The sequence shown here is derived from an EMBL/GenBank/DDBJ whole genome shotgun (WGS) entry which is preliminary data.</text>
</comment>
<dbReference type="PANTHER" id="PTHR33420">
    <property type="entry name" value="FIMBRIAL SUBUNIT ELFA-RELATED"/>
    <property type="match status" value="1"/>
</dbReference>
<evidence type="ECO:0000256" key="5">
    <source>
        <dbReference type="SAM" id="SignalP"/>
    </source>
</evidence>
<evidence type="ECO:0000256" key="4">
    <source>
        <dbReference type="ARBA" id="ARBA00023263"/>
    </source>
</evidence>
<dbReference type="RefSeq" id="WP_050536850.1">
    <property type="nucleotide sequence ID" value="NZ_CABHYO010000010.1"/>
</dbReference>
<dbReference type="Proteomes" id="UP000712947">
    <property type="component" value="Unassembled WGS sequence"/>
</dbReference>
<dbReference type="SUPFAM" id="SSF49401">
    <property type="entry name" value="Bacterial adhesins"/>
    <property type="match status" value="1"/>
</dbReference>
<reference evidence="6" key="1">
    <citation type="submission" date="2020-03" db="EMBL/GenBank/DDBJ databases">
        <authorList>
            <person name="Kislichkina A."/>
            <person name="Dentovskaya S."/>
            <person name="Shaikhutdinov R."/>
            <person name="Ivanov S."/>
            <person name="Sizova A."/>
            <person name="Solomentsev V."/>
            <person name="Bogun A."/>
        </authorList>
    </citation>
    <scope>NUCLEOTIDE SEQUENCE</scope>
    <source>
        <strain evidence="6">SCPM-O-B-7610</strain>
    </source>
</reference>
<dbReference type="Gene3D" id="2.60.40.1090">
    <property type="entry name" value="Fimbrial-type adhesion domain"/>
    <property type="match status" value="1"/>
</dbReference>
<organism evidence="6 7">
    <name type="scientific">Yersinia mollaretii</name>
    <dbReference type="NCBI Taxonomy" id="33060"/>
    <lineage>
        <taxon>Bacteria</taxon>
        <taxon>Pseudomonadati</taxon>
        <taxon>Pseudomonadota</taxon>
        <taxon>Gammaproteobacteria</taxon>
        <taxon>Enterobacterales</taxon>
        <taxon>Yersiniaceae</taxon>
        <taxon>Yersinia</taxon>
    </lineage>
</organism>
<dbReference type="InterPro" id="IPR036937">
    <property type="entry name" value="Adhesion_dom_fimbrial_sf"/>
</dbReference>
<feature type="chain" id="PRO_5041323936" evidence="5">
    <location>
        <begin position="24"/>
        <end position="177"/>
    </location>
</feature>
<keyword evidence="4" id="KW-0281">Fimbrium</keyword>
<name>A0AA44CLB4_YERMO</name>
<keyword evidence="3 5" id="KW-0732">Signal</keyword>
<evidence type="ECO:0000256" key="2">
    <source>
        <dbReference type="ARBA" id="ARBA00006671"/>
    </source>
</evidence>
<dbReference type="InterPro" id="IPR008966">
    <property type="entry name" value="Adhesion_dom_sf"/>
</dbReference>
<proteinExistence type="inferred from homology"/>
<feature type="signal peptide" evidence="5">
    <location>
        <begin position="1"/>
        <end position="23"/>
    </location>
</feature>
<sequence>MNINMKKKLIVTSLLAASVFASAANAANGSINVTGKIVASPCEIDTTKTTATVDLGNINLNKKDTIPAEKDITISLKNCPFTSKTATVKFNGTADGENFKLEGGAKGYVLQLIDTDGTTPIKFDKNAIALNMTGQPAHDLKYKVKFLKTGIKVADFEAASKSTGEVTATVNYEVTFN</sequence>
<dbReference type="PANTHER" id="PTHR33420:SF3">
    <property type="entry name" value="FIMBRIAL SUBUNIT ELFA"/>
    <property type="match status" value="1"/>
</dbReference>
<protein>
    <submittedName>
        <fullName evidence="6">Type 1 fimbrial protein</fullName>
    </submittedName>
</protein>
<evidence type="ECO:0000313" key="6">
    <source>
        <dbReference type="EMBL" id="NIL22840.1"/>
    </source>
</evidence>
<evidence type="ECO:0000256" key="3">
    <source>
        <dbReference type="ARBA" id="ARBA00022729"/>
    </source>
</evidence>
<gene>
    <name evidence="6" type="ORF">HB991_09995</name>
</gene>
<dbReference type="EMBL" id="JAASAI010000008">
    <property type="protein sequence ID" value="NIL22840.1"/>
    <property type="molecule type" value="Genomic_DNA"/>
</dbReference>
<evidence type="ECO:0000313" key="7">
    <source>
        <dbReference type="Proteomes" id="UP000712947"/>
    </source>
</evidence>
<dbReference type="GO" id="GO:0009289">
    <property type="term" value="C:pilus"/>
    <property type="evidence" value="ECO:0007669"/>
    <property type="project" value="UniProtKB-SubCell"/>
</dbReference>
<evidence type="ECO:0000256" key="1">
    <source>
        <dbReference type="ARBA" id="ARBA00004561"/>
    </source>
</evidence>
<dbReference type="GO" id="GO:0043709">
    <property type="term" value="P:cell adhesion involved in single-species biofilm formation"/>
    <property type="evidence" value="ECO:0007669"/>
    <property type="project" value="TreeGrafter"/>
</dbReference>
<accession>A0AA44CLB4</accession>
<dbReference type="AlphaFoldDB" id="A0AA44CLB4"/>
<comment type="similarity">
    <text evidence="2">Belongs to the fimbrial protein family.</text>
</comment>
<comment type="subcellular location">
    <subcellularLocation>
        <location evidence="1">Fimbrium</location>
    </subcellularLocation>
</comment>
<dbReference type="InterPro" id="IPR050263">
    <property type="entry name" value="Bact_Fimbrial_Adh_Pro"/>
</dbReference>